<dbReference type="KEGG" id="fpu:FPSE_11277"/>
<dbReference type="GeneID" id="20369894"/>
<keyword evidence="2" id="KW-1185">Reference proteome</keyword>
<name>K3VXA2_FUSPC</name>
<dbReference type="AlphaFoldDB" id="K3VXA2"/>
<evidence type="ECO:0000313" key="1">
    <source>
        <dbReference type="EMBL" id="EKJ68545.1"/>
    </source>
</evidence>
<proteinExistence type="predicted"/>
<dbReference type="EMBL" id="AFNW01000549">
    <property type="protein sequence ID" value="EKJ68545.1"/>
    <property type="molecule type" value="Genomic_DNA"/>
</dbReference>
<evidence type="ECO:0000313" key="2">
    <source>
        <dbReference type="Proteomes" id="UP000007978"/>
    </source>
</evidence>
<dbReference type="RefSeq" id="XP_009262669.1">
    <property type="nucleotide sequence ID" value="XM_009264394.1"/>
</dbReference>
<comment type="caution">
    <text evidence="1">The sequence shown here is derived from an EMBL/GenBank/DDBJ whole genome shotgun (WGS) entry which is preliminary data.</text>
</comment>
<organism evidence="1 2">
    <name type="scientific">Fusarium pseudograminearum (strain CS3096)</name>
    <name type="common">Wheat and barley crown-rot fungus</name>
    <dbReference type="NCBI Taxonomy" id="1028729"/>
    <lineage>
        <taxon>Eukaryota</taxon>
        <taxon>Fungi</taxon>
        <taxon>Dikarya</taxon>
        <taxon>Ascomycota</taxon>
        <taxon>Pezizomycotina</taxon>
        <taxon>Sordariomycetes</taxon>
        <taxon>Hypocreomycetidae</taxon>
        <taxon>Hypocreales</taxon>
        <taxon>Nectriaceae</taxon>
        <taxon>Fusarium</taxon>
    </lineage>
</organism>
<dbReference type="HOGENOM" id="CLU_3227234_0_0_1"/>
<accession>K3VXA2</accession>
<feature type="non-terminal residue" evidence="1">
    <location>
        <position position="1"/>
    </location>
</feature>
<dbReference type="Proteomes" id="UP000007978">
    <property type="component" value="Unassembled WGS sequence"/>
</dbReference>
<protein>
    <submittedName>
        <fullName evidence="1">Uncharacterized protein</fullName>
    </submittedName>
</protein>
<gene>
    <name evidence="1" type="ORF">FPSE_11277</name>
</gene>
<reference evidence="1 2" key="1">
    <citation type="journal article" date="2012" name="PLoS Pathog.">
        <title>Comparative pathogenomics reveals horizontally acquired novel virulence genes in fungi infecting cereal hosts.</title>
        <authorList>
            <person name="Gardiner D.M."/>
            <person name="McDonald M.C."/>
            <person name="Covarelli L."/>
            <person name="Solomon P.S."/>
            <person name="Rusu A.G."/>
            <person name="Marshall M."/>
            <person name="Kazan K."/>
            <person name="Chakraborty S."/>
            <person name="McDonald B.A."/>
            <person name="Manners J.M."/>
        </authorList>
    </citation>
    <scope>NUCLEOTIDE SEQUENCE [LARGE SCALE GENOMIC DNA]</scope>
    <source>
        <strain evidence="1 2">CS3096</strain>
    </source>
</reference>
<sequence length="44" mass="5054">KKALSISKGIILLIIIKKGLLIKISYFKELSTLRIIYYNLNIGF</sequence>